<dbReference type="Proteomes" id="UP000712281">
    <property type="component" value="Unassembled WGS sequence"/>
</dbReference>
<gene>
    <name evidence="2" type="ORF">F2Q68_00021248</name>
</gene>
<evidence type="ECO:0000313" key="2">
    <source>
        <dbReference type="EMBL" id="KAF2537228.1"/>
    </source>
</evidence>
<protein>
    <submittedName>
        <fullName evidence="2">Uncharacterized protein</fullName>
    </submittedName>
</protein>
<reference evidence="2" key="1">
    <citation type="submission" date="2019-12" db="EMBL/GenBank/DDBJ databases">
        <title>Genome sequencing and annotation of Brassica cretica.</title>
        <authorList>
            <person name="Studholme D.J."/>
            <person name="Sarris P.F."/>
        </authorList>
    </citation>
    <scope>NUCLEOTIDE SEQUENCE</scope>
    <source>
        <strain evidence="2">PFS-001/15</strain>
        <tissue evidence="2">Leaf</tissue>
    </source>
</reference>
<evidence type="ECO:0000256" key="1">
    <source>
        <dbReference type="SAM" id="MobiDB-lite"/>
    </source>
</evidence>
<accession>A0A8S9FYM3</accession>
<sequence>MPRRALERKFQRETNPGPVQFGERPSWTQHGSARPFAELDPRRIQLGRLPSWINRNPSLPRPRNSSSDVASNSFLFRLDQRHLGTLRFRNRGNTSFLEGHSDWSYKTATVNKTPRIAYVIRGIGMFLKFDVVSKALFV</sequence>
<dbReference type="AlphaFoldDB" id="A0A8S9FYM3"/>
<feature type="region of interest" description="Disordered" evidence="1">
    <location>
        <begin position="1"/>
        <end position="34"/>
    </location>
</feature>
<feature type="compositionally biased region" description="Basic and acidic residues" evidence="1">
    <location>
        <begin position="1"/>
        <end position="12"/>
    </location>
</feature>
<name>A0A8S9FYM3_BRACR</name>
<organism evidence="2 3">
    <name type="scientific">Brassica cretica</name>
    <name type="common">Mustard</name>
    <dbReference type="NCBI Taxonomy" id="69181"/>
    <lineage>
        <taxon>Eukaryota</taxon>
        <taxon>Viridiplantae</taxon>
        <taxon>Streptophyta</taxon>
        <taxon>Embryophyta</taxon>
        <taxon>Tracheophyta</taxon>
        <taxon>Spermatophyta</taxon>
        <taxon>Magnoliopsida</taxon>
        <taxon>eudicotyledons</taxon>
        <taxon>Gunneridae</taxon>
        <taxon>Pentapetalae</taxon>
        <taxon>rosids</taxon>
        <taxon>malvids</taxon>
        <taxon>Brassicales</taxon>
        <taxon>Brassicaceae</taxon>
        <taxon>Brassiceae</taxon>
        <taxon>Brassica</taxon>
    </lineage>
</organism>
<proteinExistence type="predicted"/>
<comment type="caution">
    <text evidence="2">The sequence shown here is derived from an EMBL/GenBank/DDBJ whole genome shotgun (WGS) entry which is preliminary data.</text>
</comment>
<evidence type="ECO:0000313" key="3">
    <source>
        <dbReference type="Proteomes" id="UP000712281"/>
    </source>
</evidence>
<dbReference type="EMBL" id="QGKW02002228">
    <property type="protein sequence ID" value="KAF2537228.1"/>
    <property type="molecule type" value="Genomic_DNA"/>
</dbReference>